<proteinExistence type="predicted"/>
<protein>
    <recommendedName>
        <fullName evidence="3">Ubiquitin-like protease family profile domain-containing protein</fullName>
    </recommendedName>
</protein>
<evidence type="ECO:0000313" key="1">
    <source>
        <dbReference type="EMBL" id="RLN30665.1"/>
    </source>
</evidence>
<reference evidence="2" key="1">
    <citation type="journal article" date="2019" name="Nat. Commun.">
        <title>The genome of broomcorn millet.</title>
        <authorList>
            <person name="Zou C."/>
            <person name="Miki D."/>
            <person name="Li D."/>
            <person name="Tang Q."/>
            <person name="Xiao L."/>
            <person name="Rajput S."/>
            <person name="Deng P."/>
            <person name="Jia W."/>
            <person name="Huang R."/>
            <person name="Zhang M."/>
            <person name="Sun Y."/>
            <person name="Hu J."/>
            <person name="Fu X."/>
            <person name="Schnable P.S."/>
            <person name="Li F."/>
            <person name="Zhang H."/>
            <person name="Feng B."/>
            <person name="Zhu X."/>
            <person name="Liu R."/>
            <person name="Schnable J.C."/>
            <person name="Zhu J.-K."/>
            <person name="Zhang H."/>
        </authorList>
    </citation>
    <scope>NUCLEOTIDE SEQUENCE [LARGE SCALE GENOMIC DNA]</scope>
</reference>
<dbReference type="AlphaFoldDB" id="A0A3L6T3Z5"/>
<dbReference type="Proteomes" id="UP000275267">
    <property type="component" value="Unassembled WGS sequence"/>
</dbReference>
<sequence>MLSEEALKAAGPSCEALHAYFMEQSVNGVDDIHAKVDASYFESDGELSITVGFNDMYDLFNLDSLNISLLRCWTLRMKKQTEEMHCNGGFLDPQQPSGSMLCGFYVALNMLDLLGDISILKKASDYKVPIGRANQGALRMVQGMLCEFILKEIVDPKGKFFDGPADNP</sequence>
<evidence type="ECO:0008006" key="3">
    <source>
        <dbReference type="Google" id="ProtNLM"/>
    </source>
</evidence>
<organism evidence="1 2">
    <name type="scientific">Panicum miliaceum</name>
    <name type="common">Proso millet</name>
    <name type="synonym">Broomcorn millet</name>
    <dbReference type="NCBI Taxonomy" id="4540"/>
    <lineage>
        <taxon>Eukaryota</taxon>
        <taxon>Viridiplantae</taxon>
        <taxon>Streptophyta</taxon>
        <taxon>Embryophyta</taxon>
        <taxon>Tracheophyta</taxon>
        <taxon>Spermatophyta</taxon>
        <taxon>Magnoliopsida</taxon>
        <taxon>Liliopsida</taxon>
        <taxon>Poales</taxon>
        <taxon>Poaceae</taxon>
        <taxon>PACMAD clade</taxon>
        <taxon>Panicoideae</taxon>
        <taxon>Panicodae</taxon>
        <taxon>Paniceae</taxon>
        <taxon>Panicinae</taxon>
        <taxon>Panicum</taxon>
        <taxon>Panicum sect. Panicum</taxon>
    </lineage>
</organism>
<evidence type="ECO:0000313" key="2">
    <source>
        <dbReference type="Proteomes" id="UP000275267"/>
    </source>
</evidence>
<keyword evidence="2" id="KW-1185">Reference proteome</keyword>
<dbReference type="OrthoDB" id="721918at2759"/>
<gene>
    <name evidence="1" type="ORF">C2845_PM05G13550</name>
</gene>
<comment type="caution">
    <text evidence="1">The sequence shown here is derived from an EMBL/GenBank/DDBJ whole genome shotgun (WGS) entry which is preliminary data.</text>
</comment>
<dbReference type="EMBL" id="PQIB02000003">
    <property type="protein sequence ID" value="RLN30665.1"/>
    <property type="molecule type" value="Genomic_DNA"/>
</dbReference>
<name>A0A3L6T3Z5_PANMI</name>
<accession>A0A3L6T3Z5</accession>